<dbReference type="AlphaFoldDB" id="A0A9R1XBG9"/>
<evidence type="ECO:0000313" key="2">
    <source>
        <dbReference type="Proteomes" id="UP000235145"/>
    </source>
</evidence>
<name>A0A9R1XBG9_LACSA</name>
<dbReference type="EMBL" id="NBSK02000006">
    <property type="protein sequence ID" value="KAJ0202367.1"/>
    <property type="molecule type" value="Genomic_DNA"/>
</dbReference>
<reference evidence="1 2" key="1">
    <citation type="journal article" date="2017" name="Nat. Commun.">
        <title>Genome assembly with in vitro proximity ligation data and whole-genome triplication in lettuce.</title>
        <authorList>
            <person name="Reyes-Chin-Wo S."/>
            <person name="Wang Z."/>
            <person name="Yang X."/>
            <person name="Kozik A."/>
            <person name="Arikit S."/>
            <person name="Song C."/>
            <person name="Xia L."/>
            <person name="Froenicke L."/>
            <person name="Lavelle D.O."/>
            <person name="Truco M.J."/>
            <person name="Xia R."/>
            <person name="Zhu S."/>
            <person name="Xu C."/>
            <person name="Xu H."/>
            <person name="Xu X."/>
            <person name="Cox K."/>
            <person name="Korf I."/>
            <person name="Meyers B.C."/>
            <person name="Michelmore R.W."/>
        </authorList>
    </citation>
    <scope>NUCLEOTIDE SEQUENCE [LARGE SCALE GENOMIC DNA]</scope>
    <source>
        <strain evidence="2">cv. Salinas</strain>
        <tissue evidence="1">Seedlings</tissue>
    </source>
</reference>
<sequence>MKVQVLVEKDRNLDVQHALEVAASVQSLKIDVVTIREVVGKVMPELNGKLTGMDFRIEATVMPEDYRQKKVLKFLMEKNSVNALHRKS</sequence>
<accession>A0A9R1XBG9</accession>
<dbReference type="Proteomes" id="UP000235145">
    <property type="component" value="Unassembled WGS sequence"/>
</dbReference>
<organism evidence="1 2">
    <name type="scientific">Lactuca sativa</name>
    <name type="common">Garden lettuce</name>
    <dbReference type="NCBI Taxonomy" id="4236"/>
    <lineage>
        <taxon>Eukaryota</taxon>
        <taxon>Viridiplantae</taxon>
        <taxon>Streptophyta</taxon>
        <taxon>Embryophyta</taxon>
        <taxon>Tracheophyta</taxon>
        <taxon>Spermatophyta</taxon>
        <taxon>Magnoliopsida</taxon>
        <taxon>eudicotyledons</taxon>
        <taxon>Gunneridae</taxon>
        <taxon>Pentapetalae</taxon>
        <taxon>asterids</taxon>
        <taxon>campanulids</taxon>
        <taxon>Asterales</taxon>
        <taxon>Asteraceae</taxon>
        <taxon>Cichorioideae</taxon>
        <taxon>Cichorieae</taxon>
        <taxon>Lactucinae</taxon>
        <taxon>Lactuca</taxon>
    </lineage>
</organism>
<evidence type="ECO:0000313" key="1">
    <source>
        <dbReference type="EMBL" id="KAJ0202367.1"/>
    </source>
</evidence>
<protein>
    <submittedName>
        <fullName evidence="1">Uncharacterized protein</fullName>
    </submittedName>
</protein>
<proteinExistence type="predicted"/>
<dbReference type="Gene3D" id="3.30.360.10">
    <property type="entry name" value="Dihydrodipicolinate Reductase, domain 2"/>
    <property type="match status" value="1"/>
</dbReference>
<gene>
    <name evidence="1" type="ORF">LSAT_V11C600299250</name>
</gene>
<keyword evidence="2" id="KW-1185">Reference proteome</keyword>
<comment type="caution">
    <text evidence="1">The sequence shown here is derived from an EMBL/GenBank/DDBJ whole genome shotgun (WGS) entry which is preliminary data.</text>
</comment>